<dbReference type="Pfam" id="PF04055">
    <property type="entry name" value="Radical_SAM"/>
    <property type="match status" value="1"/>
</dbReference>
<dbReference type="InterPro" id="IPR020612">
    <property type="entry name" value="Methylthiotransferase_CS"/>
</dbReference>
<evidence type="ECO:0000256" key="5">
    <source>
        <dbReference type="ARBA" id="ARBA00022691"/>
    </source>
</evidence>
<accession>E3T6T8</accession>
<dbReference type="InterPro" id="IPR007197">
    <property type="entry name" value="rSAM"/>
</dbReference>
<keyword evidence="4" id="KW-0808">Transferase</keyword>
<evidence type="ECO:0000256" key="2">
    <source>
        <dbReference type="ARBA" id="ARBA00022485"/>
    </source>
</evidence>
<name>E3T6T8_9BACT</name>
<dbReference type="InterPro" id="IPR023404">
    <property type="entry name" value="rSAM_horseshoe"/>
</dbReference>
<dbReference type="PROSITE" id="PS51332">
    <property type="entry name" value="B12_BINDING"/>
    <property type="match status" value="1"/>
</dbReference>
<dbReference type="InterPro" id="IPR058240">
    <property type="entry name" value="rSAM_sf"/>
</dbReference>
<evidence type="ECO:0000256" key="1">
    <source>
        <dbReference type="ARBA" id="ARBA00001966"/>
    </source>
</evidence>
<dbReference type="Gene3D" id="3.40.50.280">
    <property type="entry name" value="Cobalamin-binding domain"/>
    <property type="match status" value="1"/>
</dbReference>
<dbReference type="GO" id="GO:0031419">
    <property type="term" value="F:cobalamin binding"/>
    <property type="evidence" value="ECO:0007669"/>
    <property type="project" value="InterPro"/>
</dbReference>
<organism evidence="12">
    <name type="scientific">uncultured bacterium 270</name>
    <dbReference type="NCBI Taxonomy" id="698387"/>
    <lineage>
        <taxon>Bacteria</taxon>
        <taxon>environmental samples</taxon>
    </lineage>
</organism>
<dbReference type="InterPro" id="IPR006158">
    <property type="entry name" value="Cobalamin-bd"/>
</dbReference>
<dbReference type="SUPFAM" id="SSF52242">
    <property type="entry name" value="Cobalamin (vitamin B12)-binding domain"/>
    <property type="match status" value="1"/>
</dbReference>
<evidence type="ECO:0000259" key="10">
    <source>
        <dbReference type="PROSITE" id="PS51332"/>
    </source>
</evidence>
<dbReference type="AlphaFoldDB" id="E3T6T8"/>
<feature type="region of interest" description="Disordered" evidence="9">
    <location>
        <begin position="494"/>
        <end position="529"/>
    </location>
</feature>
<dbReference type="SFLD" id="SFLDG01123">
    <property type="entry name" value="methyltransferase_(Class_B)"/>
    <property type="match status" value="1"/>
</dbReference>
<dbReference type="CDD" id="cd01335">
    <property type="entry name" value="Radical_SAM"/>
    <property type="match status" value="1"/>
</dbReference>
<reference evidence="12" key="1">
    <citation type="submission" date="2009-12" db="EMBL/GenBank/DDBJ databases">
        <authorList>
            <person name="Kielak A."/>
            <person name="van Veen J.A."/>
            <person name="Kowalchuk G.A."/>
        </authorList>
    </citation>
    <scope>NUCLEOTIDE SEQUENCE</scope>
</reference>
<dbReference type="EMBL" id="GU260709">
    <property type="protein sequence ID" value="ADC36032.1"/>
    <property type="molecule type" value="Genomic_DNA"/>
</dbReference>
<dbReference type="CDD" id="cd02068">
    <property type="entry name" value="radical_SAM_B12_BD"/>
    <property type="match status" value="1"/>
</dbReference>
<keyword evidence="2" id="KW-0004">4Fe-4S</keyword>
<evidence type="ECO:0000256" key="7">
    <source>
        <dbReference type="ARBA" id="ARBA00023004"/>
    </source>
</evidence>
<dbReference type="SFLD" id="SFLDG01082">
    <property type="entry name" value="B12-binding_domain_containing"/>
    <property type="match status" value="1"/>
</dbReference>
<evidence type="ECO:0000256" key="3">
    <source>
        <dbReference type="ARBA" id="ARBA00022603"/>
    </source>
</evidence>
<dbReference type="Pfam" id="PF02310">
    <property type="entry name" value="B12-binding"/>
    <property type="match status" value="1"/>
</dbReference>
<dbReference type="SFLD" id="SFLDS00029">
    <property type="entry name" value="Radical_SAM"/>
    <property type="match status" value="1"/>
</dbReference>
<evidence type="ECO:0000256" key="8">
    <source>
        <dbReference type="ARBA" id="ARBA00023014"/>
    </source>
</evidence>
<dbReference type="GO" id="GO:0003824">
    <property type="term" value="F:catalytic activity"/>
    <property type="evidence" value="ECO:0007669"/>
    <property type="project" value="InterPro"/>
</dbReference>
<keyword evidence="6" id="KW-0479">Metal-binding</keyword>
<dbReference type="InterPro" id="IPR006638">
    <property type="entry name" value="Elp3/MiaA/NifB-like_rSAM"/>
</dbReference>
<sequence length="529" mass="58232">MNVLLLSMPDSFEHMPAVAIRMPNGALASLAGNIDRHHRVAIADLILVQASVRQTIDRLVREIEPDIVGMSVMTFQRGTALEIARFLRTLSPRTKVVVGGYDPSLAAHAYEACEAVDFIVRGEGELTLRELLRALESGGDLAAIRGLSYRGPEGVVRNPERPVMPLASSSLDLPDRDARVLSGYTLLGRAVDVVETSRGCTYDCSFCSIIEMRGRNFHPYPFDRVLADIADAKAHGARSIFLVDDNITLNVARFEALCQAIIDAGFDDIDYTVQAMTSPIAQHGARLAPLMKRAGFRYVFLGIENVMDGDLEFLRAGSKNTQREGGRTVGNASIAAIQHLHANGMYVVGGLIVGNPDDTKSSIDANLEFARRYVDWPYIQHPTPYPGTPMTRDFEDRGLIVDQDVSHYDGTTAVVRSEHLSADDIEFLRWRADRWMKVGHMPAALAHSPLFVLRNSLKMLAHTFAGSSLRSVLGVEDERTVFARYRQRRQSERAAYRGAAAEPEAPHSRLSDGRVGGANPRGAEPAEFH</sequence>
<evidence type="ECO:0000313" key="12">
    <source>
        <dbReference type="EMBL" id="ADC36032.1"/>
    </source>
</evidence>
<proteinExistence type="predicted"/>
<feature type="domain" description="B12-binding" evidence="10">
    <location>
        <begin position="1"/>
        <end position="142"/>
    </location>
</feature>
<keyword evidence="8" id="KW-0411">Iron-sulfur</keyword>
<evidence type="ECO:0000256" key="4">
    <source>
        <dbReference type="ARBA" id="ARBA00022679"/>
    </source>
</evidence>
<comment type="cofactor">
    <cofactor evidence="1">
        <name>[4Fe-4S] cluster</name>
        <dbReference type="ChEBI" id="CHEBI:49883"/>
    </cofactor>
</comment>
<evidence type="ECO:0000256" key="9">
    <source>
        <dbReference type="SAM" id="MobiDB-lite"/>
    </source>
</evidence>
<protein>
    <submittedName>
        <fullName evidence="12">Radical SAM family Fe-S protein</fullName>
    </submittedName>
</protein>
<dbReference type="PROSITE" id="PS01278">
    <property type="entry name" value="MTTASE_RADICAL"/>
    <property type="match status" value="1"/>
</dbReference>
<keyword evidence="7" id="KW-0408">Iron</keyword>
<keyword evidence="5" id="KW-0949">S-adenosyl-L-methionine</keyword>
<dbReference type="SUPFAM" id="SSF102114">
    <property type="entry name" value="Radical SAM enzymes"/>
    <property type="match status" value="1"/>
</dbReference>
<dbReference type="PANTHER" id="PTHR43409:SF7">
    <property type="entry name" value="BLL1977 PROTEIN"/>
    <property type="match status" value="1"/>
</dbReference>
<dbReference type="PROSITE" id="PS51918">
    <property type="entry name" value="RADICAL_SAM"/>
    <property type="match status" value="1"/>
</dbReference>
<evidence type="ECO:0000259" key="11">
    <source>
        <dbReference type="PROSITE" id="PS51918"/>
    </source>
</evidence>
<dbReference type="PANTHER" id="PTHR43409">
    <property type="entry name" value="ANAEROBIC MAGNESIUM-PROTOPORPHYRIN IX MONOMETHYL ESTER CYCLASE-RELATED"/>
    <property type="match status" value="1"/>
</dbReference>
<dbReference type="InterPro" id="IPR034466">
    <property type="entry name" value="Methyltransferase_Class_B"/>
</dbReference>
<dbReference type="Gene3D" id="3.80.30.20">
    <property type="entry name" value="tm_1862 like domain"/>
    <property type="match status" value="1"/>
</dbReference>
<reference evidence="12" key="2">
    <citation type="journal article" date="2010" name="Appl. Environ. Microbiol.">
        <title>Comparative analysis of acidobacterial genomic fragments from terrestrial and aquatic metagenomic libraries, with emphasis on acidobacteria subdivision 6.</title>
        <authorList>
            <person name="Kielak A.M."/>
            <person name="van Veen J.A."/>
            <person name="Kowalchuk G.A."/>
        </authorList>
    </citation>
    <scope>NUCLEOTIDE SEQUENCE</scope>
</reference>
<keyword evidence="3" id="KW-0489">Methyltransferase</keyword>
<dbReference type="InterPro" id="IPR036724">
    <property type="entry name" value="Cobalamin-bd_sf"/>
</dbReference>
<dbReference type="InterPro" id="IPR051198">
    <property type="entry name" value="BchE-like"/>
</dbReference>
<feature type="domain" description="Radical SAM core" evidence="11">
    <location>
        <begin position="186"/>
        <end position="423"/>
    </location>
</feature>
<dbReference type="SMART" id="SM00729">
    <property type="entry name" value="Elp3"/>
    <property type="match status" value="1"/>
</dbReference>
<dbReference type="GO" id="GO:0046872">
    <property type="term" value="F:metal ion binding"/>
    <property type="evidence" value="ECO:0007669"/>
    <property type="project" value="UniProtKB-KW"/>
</dbReference>
<dbReference type="GO" id="GO:0051539">
    <property type="term" value="F:4 iron, 4 sulfur cluster binding"/>
    <property type="evidence" value="ECO:0007669"/>
    <property type="project" value="UniProtKB-KW"/>
</dbReference>
<evidence type="ECO:0000256" key="6">
    <source>
        <dbReference type="ARBA" id="ARBA00022723"/>
    </source>
</evidence>